<evidence type="ECO:0000313" key="2">
    <source>
        <dbReference type="Proteomes" id="UP000010866"/>
    </source>
</evidence>
<sequence length="85" mass="9277">MTRITPKGERNSISAMRDIFMLYRMRDPACDELASLIEILGTHGAIASSPVLYDEGDHSEDDETDASATQAVLVFTGELQSSEAQ</sequence>
<dbReference type="Proteomes" id="UP000010866">
    <property type="component" value="Chromosome"/>
</dbReference>
<dbReference type="HOGENOM" id="CLU_2504947_0_0_2"/>
<keyword evidence="2" id="KW-1185">Reference proteome</keyword>
<name>L0KSS0_METHD</name>
<protein>
    <submittedName>
        <fullName evidence="1">Uncharacterized protein</fullName>
    </submittedName>
</protein>
<accession>L0KSS0</accession>
<gene>
    <name evidence="1" type="ordered locus">Metho_0185</name>
</gene>
<dbReference type="KEGG" id="mhz:Metho_0185"/>
<dbReference type="OrthoDB" id="131519at2157"/>
<evidence type="ECO:0000313" key="1">
    <source>
        <dbReference type="EMBL" id="AGB48472.1"/>
    </source>
</evidence>
<dbReference type="GeneID" id="14408046"/>
<dbReference type="STRING" id="867904.Metho_0185"/>
<organism evidence="1 2">
    <name type="scientific">Methanomethylovorans hollandica (strain DSM 15978 / NBRC 107637 / DMS1)</name>
    <dbReference type="NCBI Taxonomy" id="867904"/>
    <lineage>
        <taxon>Archaea</taxon>
        <taxon>Methanobacteriati</taxon>
        <taxon>Methanobacteriota</taxon>
        <taxon>Stenosarchaea group</taxon>
        <taxon>Methanomicrobia</taxon>
        <taxon>Methanosarcinales</taxon>
        <taxon>Methanosarcinaceae</taxon>
        <taxon>Methanomethylovorans</taxon>
    </lineage>
</organism>
<dbReference type="EMBL" id="CP003362">
    <property type="protein sequence ID" value="AGB48472.1"/>
    <property type="molecule type" value="Genomic_DNA"/>
</dbReference>
<proteinExistence type="predicted"/>
<reference evidence="2" key="1">
    <citation type="submission" date="2012-02" db="EMBL/GenBank/DDBJ databases">
        <title>Complete sequence of chromosome of Methanomethylovorans hollandica DSM 15978.</title>
        <authorList>
            <person name="Lucas S."/>
            <person name="Copeland A."/>
            <person name="Lapidus A."/>
            <person name="Glavina del Rio T."/>
            <person name="Dalin E."/>
            <person name="Tice H."/>
            <person name="Bruce D."/>
            <person name="Goodwin L."/>
            <person name="Pitluck S."/>
            <person name="Peters L."/>
            <person name="Mikhailova N."/>
            <person name="Held B."/>
            <person name="Kyrpides N."/>
            <person name="Mavromatis K."/>
            <person name="Ivanova N."/>
            <person name="Brettin T."/>
            <person name="Detter J.C."/>
            <person name="Han C."/>
            <person name="Larimer F."/>
            <person name="Land M."/>
            <person name="Hauser L."/>
            <person name="Markowitz V."/>
            <person name="Cheng J.-F."/>
            <person name="Hugenholtz P."/>
            <person name="Woyke T."/>
            <person name="Wu D."/>
            <person name="Spring S."/>
            <person name="Schroeder M."/>
            <person name="Brambilla E."/>
            <person name="Klenk H.-P."/>
            <person name="Eisen J.A."/>
        </authorList>
    </citation>
    <scope>NUCLEOTIDE SEQUENCE [LARGE SCALE GENOMIC DNA]</scope>
    <source>
        <strain evidence="2">DSM 15978 / NBRC 107637 / DMS1</strain>
    </source>
</reference>
<dbReference type="RefSeq" id="WP_015323641.1">
    <property type="nucleotide sequence ID" value="NC_019977.1"/>
</dbReference>
<dbReference type="AlphaFoldDB" id="L0KSS0"/>